<dbReference type="EMBL" id="JAPMSZ010000005">
    <property type="protein sequence ID" value="KAJ5101360.1"/>
    <property type="molecule type" value="Genomic_DNA"/>
</dbReference>
<dbReference type="RefSeq" id="XP_056512191.1">
    <property type="nucleotide sequence ID" value="XM_056654164.1"/>
</dbReference>
<reference evidence="1" key="2">
    <citation type="journal article" date="2023" name="IMA Fungus">
        <title>Comparative genomic study of the Penicillium genus elucidates a diverse pangenome and 15 lateral gene transfer events.</title>
        <authorList>
            <person name="Petersen C."/>
            <person name="Sorensen T."/>
            <person name="Nielsen M.R."/>
            <person name="Sondergaard T.E."/>
            <person name="Sorensen J.L."/>
            <person name="Fitzpatrick D.A."/>
            <person name="Frisvad J.C."/>
            <person name="Nielsen K.L."/>
        </authorList>
    </citation>
    <scope>NUCLEOTIDE SEQUENCE</scope>
    <source>
        <strain evidence="1">IBT 34128</strain>
    </source>
</reference>
<organism evidence="1 2">
    <name type="scientific">Penicillium alfredii</name>
    <dbReference type="NCBI Taxonomy" id="1506179"/>
    <lineage>
        <taxon>Eukaryota</taxon>
        <taxon>Fungi</taxon>
        <taxon>Dikarya</taxon>
        <taxon>Ascomycota</taxon>
        <taxon>Pezizomycotina</taxon>
        <taxon>Eurotiomycetes</taxon>
        <taxon>Eurotiomycetidae</taxon>
        <taxon>Eurotiales</taxon>
        <taxon>Aspergillaceae</taxon>
        <taxon>Penicillium</taxon>
    </lineage>
</organism>
<reference evidence="1" key="1">
    <citation type="submission" date="2022-11" db="EMBL/GenBank/DDBJ databases">
        <authorList>
            <person name="Petersen C."/>
        </authorList>
    </citation>
    <scope>NUCLEOTIDE SEQUENCE</scope>
    <source>
        <strain evidence="1">IBT 34128</strain>
    </source>
</reference>
<proteinExistence type="predicted"/>
<evidence type="ECO:0000313" key="1">
    <source>
        <dbReference type="EMBL" id="KAJ5101360.1"/>
    </source>
</evidence>
<protein>
    <submittedName>
        <fullName evidence="1">Uncharacterized protein</fullName>
    </submittedName>
</protein>
<evidence type="ECO:0000313" key="2">
    <source>
        <dbReference type="Proteomes" id="UP001141434"/>
    </source>
</evidence>
<comment type="caution">
    <text evidence="1">The sequence shown here is derived from an EMBL/GenBank/DDBJ whole genome shotgun (WGS) entry which is preliminary data.</text>
</comment>
<dbReference type="AlphaFoldDB" id="A0A9W9FJP4"/>
<dbReference type="Proteomes" id="UP001141434">
    <property type="component" value="Unassembled WGS sequence"/>
</dbReference>
<gene>
    <name evidence="1" type="ORF">NUU61_003582</name>
</gene>
<dbReference type="GeneID" id="81393332"/>
<keyword evidence="2" id="KW-1185">Reference proteome</keyword>
<name>A0A9W9FJP4_9EURO</name>
<sequence length="65" mass="7245">MAMNNTPSEIFTLEDHVDKRTYSETINPPLSRVDLWSSGLLGRGSHYLQTPPLELCMVLVLNSGV</sequence>
<accession>A0A9W9FJP4</accession>